<dbReference type="Proteomes" id="UP001165082">
    <property type="component" value="Unassembled WGS sequence"/>
</dbReference>
<feature type="transmembrane region" description="Helical" evidence="1">
    <location>
        <begin position="6"/>
        <end position="24"/>
    </location>
</feature>
<dbReference type="EMBL" id="BRXZ01003824">
    <property type="protein sequence ID" value="GMH62622.1"/>
    <property type="molecule type" value="Genomic_DNA"/>
</dbReference>
<dbReference type="GO" id="GO:0004099">
    <property type="term" value="F:chitin deacetylase activity"/>
    <property type="evidence" value="ECO:0007669"/>
    <property type="project" value="UniProtKB-ARBA"/>
</dbReference>
<keyword evidence="1" id="KW-0812">Transmembrane</keyword>
<organism evidence="3 4">
    <name type="scientific">Triparma retinervis</name>
    <dbReference type="NCBI Taxonomy" id="2557542"/>
    <lineage>
        <taxon>Eukaryota</taxon>
        <taxon>Sar</taxon>
        <taxon>Stramenopiles</taxon>
        <taxon>Ochrophyta</taxon>
        <taxon>Bolidophyceae</taxon>
        <taxon>Parmales</taxon>
        <taxon>Triparmaceae</taxon>
        <taxon>Triparma</taxon>
    </lineage>
</organism>
<dbReference type="PROSITE" id="PS51677">
    <property type="entry name" value="NODB"/>
    <property type="match status" value="1"/>
</dbReference>
<dbReference type="GO" id="GO:0005975">
    <property type="term" value="P:carbohydrate metabolic process"/>
    <property type="evidence" value="ECO:0007669"/>
    <property type="project" value="InterPro"/>
</dbReference>
<evidence type="ECO:0000259" key="2">
    <source>
        <dbReference type="PROSITE" id="PS51677"/>
    </source>
</evidence>
<dbReference type="AlphaFoldDB" id="A0A9W6ZYB9"/>
<reference evidence="3" key="1">
    <citation type="submission" date="2022-07" db="EMBL/GenBank/DDBJ databases">
        <title>Genome analysis of Parmales, a sister group of diatoms, reveals the evolutionary specialization of diatoms from phago-mixotrophs to photoautotrophs.</title>
        <authorList>
            <person name="Ban H."/>
            <person name="Sato S."/>
            <person name="Yoshikawa S."/>
            <person name="Kazumasa Y."/>
            <person name="Nakamura Y."/>
            <person name="Ichinomiya M."/>
            <person name="Saitoh K."/>
            <person name="Sato N."/>
            <person name="Blanc-Mathieu R."/>
            <person name="Endo H."/>
            <person name="Kuwata A."/>
            <person name="Ogata H."/>
        </authorList>
    </citation>
    <scope>NUCLEOTIDE SEQUENCE</scope>
</reference>
<dbReference type="OrthoDB" id="407355at2759"/>
<proteinExistence type="predicted"/>
<evidence type="ECO:0000313" key="3">
    <source>
        <dbReference type="EMBL" id="GMH62622.1"/>
    </source>
</evidence>
<dbReference type="InterPro" id="IPR002509">
    <property type="entry name" value="NODB_dom"/>
</dbReference>
<keyword evidence="1" id="KW-1133">Transmembrane helix</keyword>
<name>A0A9W6ZYB9_9STRA</name>
<dbReference type="InterPro" id="IPR011330">
    <property type="entry name" value="Glyco_hydro/deAcase_b/a-brl"/>
</dbReference>
<keyword evidence="4" id="KW-1185">Reference proteome</keyword>
<dbReference type="PANTHER" id="PTHR10587">
    <property type="entry name" value="GLYCOSYL TRANSFERASE-RELATED"/>
    <property type="match status" value="1"/>
</dbReference>
<sequence length="299" mass="33458">MSFGIGVGAVALLVFFLVNVLGLLRGPADRGVKHEWKKDEDPAIPSDSSPLLVAIEKLQWFILSHFTRTVVPILFPAPNLNFYSVKDCPGVKGKCCITIDDCFFRQSNQSCSLLSVVRSILAGHKATFFTTLLYSNNDWKQEEIIKVIKDGHELANHCKDDREYDAELKEVFEKDLDETEEFLKGCYAKAGKKKTGAWFRAPSGKMSKAMEEALEERGMTNVMMDCYGNDPHIPDARFVASCILRAVTDGSIIILHCPEKGFREWEVEILQMVVDGLKDKGLKSVTLSEMKKLAAEKAD</sequence>
<dbReference type="InterPro" id="IPR050248">
    <property type="entry name" value="Polysacc_deacetylase_ArnD"/>
</dbReference>
<keyword evidence="1" id="KW-0472">Membrane</keyword>
<accession>A0A9W6ZYB9</accession>
<evidence type="ECO:0000256" key="1">
    <source>
        <dbReference type="SAM" id="Phobius"/>
    </source>
</evidence>
<dbReference type="SUPFAM" id="SSF88713">
    <property type="entry name" value="Glycoside hydrolase/deacetylase"/>
    <property type="match status" value="1"/>
</dbReference>
<feature type="domain" description="NodB homology" evidence="2">
    <location>
        <begin position="93"/>
        <end position="285"/>
    </location>
</feature>
<dbReference type="Gene3D" id="3.20.20.370">
    <property type="entry name" value="Glycoside hydrolase/deacetylase"/>
    <property type="match status" value="1"/>
</dbReference>
<gene>
    <name evidence="3" type="ORF">TrRE_jg1743</name>
</gene>
<dbReference type="Pfam" id="PF01522">
    <property type="entry name" value="Polysacc_deac_1"/>
    <property type="match status" value="1"/>
</dbReference>
<evidence type="ECO:0000313" key="4">
    <source>
        <dbReference type="Proteomes" id="UP001165082"/>
    </source>
</evidence>
<comment type="caution">
    <text evidence="3">The sequence shown here is derived from an EMBL/GenBank/DDBJ whole genome shotgun (WGS) entry which is preliminary data.</text>
</comment>
<protein>
    <recommendedName>
        <fullName evidence="2">NodB homology domain-containing protein</fullName>
    </recommendedName>
</protein>
<dbReference type="PANTHER" id="PTHR10587:SF137">
    <property type="entry name" value="4-DEOXY-4-FORMAMIDO-L-ARABINOSE-PHOSPHOUNDECAPRENOL DEFORMYLASE ARND-RELATED"/>
    <property type="match status" value="1"/>
</dbReference>